<protein>
    <submittedName>
        <fullName evidence="1">Uncharacterized protein</fullName>
    </submittedName>
</protein>
<proteinExistence type="predicted"/>
<accession>A0A1A9Z330</accession>
<dbReference type="EnsemblMetazoa" id="GPAI002316-RA">
    <property type="protein sequence ID" value="GPAI002316-PA"/>
    <property type="gene ID" value="GPAI002316"/>
</dbReference>
<dbReference type="VEuPathDB" id="VectorBase:GPAI002316"/>
<dbReference type="Proteomes" id="UP000092445">
    <property type="component" value="Unassembled WGS sequence"/>
</dbReference>
<organism evidence="1 2">
    <name type="scientific">Glossina pallidipes</name>
    <name type="common">Tsetse fly</name>
    <dbReference type="NCBI Taxonomy" id="7398"/>
    <lineage>
        <taxon>Eukaryota</taxon>
        <taxon>Metazoa</taxon>
        <taxon>Ecdysozoa</taxon>
        <taxon>Arthropoda</taxon>
        <taxon>Hexapoda</taxon>
        <taxon>Insecta</taxon>
        <taxon>Pterygota</taxon>
        <taxon>Neoptera</taxon>
        <taxon>Endopterygota</taxon>
        <taxon>Diptera</taxon>
        <taxon>Brachycera</taxon>
        <taxon>Muscomorpha</taxon>
        <taxon>Hippoboscoidea</taxon>
        <taxon>Glossinidae</taxon>
        <taxon>Glossina</taxon>
    </lineage>
</organism>
<sequence length="135" mass="14732">MRKGHYESAEMFACQTNALRLANESSANCATKGAYTSTVDNATHADTNTTARHNTYASVMAIIAVAVRCPVCGQTRHYHPVVISLLRQQTQLGSKDYHRGNHHNDPPNSDEIEAVTAAACHLIAAAFRLKQAIRL</sequence>
<dbReference type="AlphaFoldDB" id="A0A1A9Z330"/>
<evidence type="ECO:0000313" key="1">
    <source>
        <dbReference type="EnsemblMetazoa" id="GPAI002316-PA"/>
    </source>
</evidence>
<evidence type="ECO:0000313" key="2">
    <source>
        <dbReference type="Proteomes" id="UP000092445"/>
    </source>
</evidence>
<reference evidence="2" key="1">
    <citation type="submission" date="2014-03" db="EMBL/GenBank/DDBJ databases">
        <authorList>
            <person name="Aksoy S."/>
            <person name="Warren W."/>
            <person name="Wilson R.K."/>
        </authorList>
    </citation>
    <scope>NUCLEOTIDE SEQUENCE [LARGE SCALE GENOMIC DNA]</scope>
    <source>
        <strain evidence="2">IAEA</strain>
    </source>
</reference>
<name>A0A1A9Z330_GLOPL</name>
<keyword evidence="2" id="KW-1185">Reference proteome</keyword>
<reference evidence="1" key="2">
    <citation type="submission" date="2020-05" db="UniProtKB">
        <authorList>
            <consortium name="EnsemblMetazoa"/>
        </authorList>
    </citation>
    <scope>IDENTIFICATION</scope>
    <source>
        <strain evidence="1">IAEA</strain>
    </source>
</reference>